<dbReference type="VEuPathDB" id="TriTrypDB:BCY84_15303"/>
<dbReference type="VEuPathDB" id="TriTrypDB:TCSYLVIO_004460"/>
<dbReference type="VEuPathDB" id="TriTrypDB:C3747_13g449"/>
<evidence type="ECO:0000313" key="2">
    <source>
        <dbReference type="EMBL" id="PWU95139.1"/>
    </source>
</evidence>
<comment type="caution">
    <text evidence="2">The sequence shown here is derived from an EMBL/GenBank/DDBJ whole genome shotgun (WGS) entry which is preliminary data.</text>
</comment>
<evidence type="ECO:0000256" key="1">
    <source>
        <dbReference type="SAM" id="MobiDB-lite"/>
    </source>
</evidence>
<dbReference type="EMBL" id="PRFA01000023">
    <property type="protein sequence ID" value="PWU95139.1"/>
    <property type="molecule type" value="Genomic_DNA"/>
</dbReference>
<proteinExistence type="predicted"/>
<dbReference type="VEuPathDB" id="TriTrypDB:TcCLB.508153.870"/>
<dbReference type="VEuPathDB" id="TriTrypDB:C3747_13g448"/>
<dbReference type="VEuPathDB" id="TriTrypDB:TcCL_NonESM01167"/>
<feature type="compositionally biased region" description="Low complexity" evidence="1">
    <location>
        <begin position="88"/>
        <end position="99"/>
    </location>
</feature>
<feature type="compositionally biased region" description="Basic and acidic residues" evidence="1">
    <location>
        <begin position="876"/>
        <end position="886"/>
    </location>
</feature>
<feature type="region of interest" description="Disordered" evidence="1">
    <location>
        <begin position="88"/>
        <end position="107"/>
    </location>
</feature>
<reference evidence="2 3" key="1">
    <citation type="journal article" date="2018" name="Microb. Genom.">
        <title>Expanding an expanded genome: long-read sequencing of Trypanosoma cruzi.</title>
        <authorList>
            <person name="Berna L."/>
            <person name="Rodriguez M."/>
            <person name="Chiribao M.L."/>
            <person name="Parodi-Talice A."/>
            <person name="Pita S."/>
            <person name="Rijo G."/>
            <person name="Alvarez-Valin F."/>
            <person name="Robello C."/>
        </authorList>
    </citation>
    <scope>NUCLEOTIDE SEQUENCE [LARGE SCALE GENOMIC DNA]</scope>
    <source>
        <strain evidence="2 3">Dm28c</strain>
    </source>
</reference>
<feature type="region of interest" description="Disordered" evidence="1">
    <location>
        <begin position="876"/>
        <end position="895"/>
    </location>
</feature>
<dbReference type="VEuPathDB" id="TriTrypDB:C3747_13g447"/>
<dbReference type="VEuPathDB" id="TriTrypDB:Tc_MARK_3254"/>
<sequence length="1045" mass="116729">MKTTDFSSKLQGPPETETLLNCLVGVLLGVTRRKATEGPIRKGISTLPDGNGEAGVISSLRSVNPSSEDDSFAQEVYLNDLCSYLSSGTSSRETGETPGASPPIPLPLPKIGSFQKARSLFTRLAKSHYWRRRFLIPLLRRWWREEGHSVFGFLLLQSITDAVARELVCIQSDSGEAVMGNEGQETCHDDGMGNNKKLLWPGAMQDLEELLKSTGSFRGLCIGVDAIIRNNLSNLLQCVRKLLAEGACKDEKDALTGSARAEMEGLVNGSTKSVLEDLSAFFFGTMNDVEKAFRESVWTFLMALLSAYTGALILLRRDTNSDTQDNLFFLEAQRMFIGKMQEHLQGYLTVRLSSDSVAMGNSPVTVHNVVCRQSFFWRASMEVEIAMESLPPAFISNSLVVSWARKLVAAAWGNAFCLVQSLVRAQEATEEVVGTVETTDSIISAIRRRHRELSEEHLERLVSAELRCFSGTKRPRMLETDAVGDKTKGGSRTVPTAEETPAFGFSSYATEYFLRTYHPSCFAVLSLVEQDTLVLLLRQLYAVIVNKEREAIRRSLLTVIVPDGSNVTDTQKSLLHWHLHHVHTQVVQALGEDALLLMCLLHAVFIFLERIGKTNLNVCDVLSDTLLPILAMLCSERHGGFAEHEDGEQYYEIQQCIMMLLASGFLELPWCLRGIRIRQVLYNYIWANLRDSFSAEEGLTEVSHIFVQYADVLNPAEDAAAALCGDLSDDPFLRMLASEGEAAATTMEVMDDLLRLETPVHFPAPCGALLLISIFRTLSLNFSRLFAEWEQQKQHVREGAMDYLGREATFCTIRDIGVFRVLIQLAHRMVLGFQLQPVGLLRLWLSFLTHLFTHFVPHWTEDDEIVLMTLHTKDGSRSRAEEEPPRRAYKRSPNETSQGELRAILGELLADLALMPLVDAEAVMHCPVAVPHRPGSAQWIQKQSERSQDALILQRVLPVLVLEELCFALRIPIEDLDEREADPAFVRQVGKTVEQSFLGVLGVFAFCQRMELFVVPGTFTDKRFAELLQTLWLAVEAGSMVMAPT</sequence>
<dbReference type="VEuPathDB" id="TriTrypDB:TCDM_00339"/>
<dbReference type="AlphaFoldDB" id="A0A2V2VFC9"/>
<dbReference type="VEuPathDB" id="TriTrypDB:TcG_00875"/>
<organism evidence="2 3">
    <name type="scientific">Trypanosoma cruzi</name>
    <dbReference type="NCBI Taxonomy" id="5693"/>
    <lineage>
        <taxon>Eukaryota</taxon>
        <taxon>Discoba</taxon>
        <taxon>Euglenozoa</taxon>
        <taxon>Kinetoplastea</taxon>
        <taxon>Metakinetoplastina</taxon>
        <taxon>Trypanosomatida</taxon>
        <taxon>Trypanosomatidae</taxon>
        <taxon>Trypanosoma</taxon>
        <taxon>Schizotrypanum</taxon>
    </lineage>
</organism>
<gene>
    <name evidence="2" type="ORF">C4B63_23g256</name>
</gene>
<accession>A0A2V2VFC9</accession>
<dbReference type="VEuPathDB" id="TriTrypDB:C4B63_23g256"/>
<evidence type="ECO:0000313" key="3">
    <source>
        <dbReference type="Proteomes" id="UP000246121"/>
    </source>
</evidence>
<protein>
    <submittedName>
        <fullName evidence="2">Uncharacterized protein</fullName>
    </submittedName>
</protein>
<name>A0A2V2VFC9_TRYCR</name>
<dbReference type="Proteomes" id="UP000246121">
    <property type="component" value="Unassembled WGS sequence"/>
</dbReference>
<dbReference type="VEuPathDB" id="TriTrypDB:TcBrA4_0130640"/>